<evidence type="ECO:0000313" key="11">
    <source>
        <dbReference type="EMBL" id="AHW52193.1"/>
    </source>
</evidence>
<protein>
    <recommendedName>
        <fullName evidence="7">Acetyl-coenzyme A carboxylase carboxyl transferase subunit beta</fullName>
        <shortName evidence="7">ACCase subunit beta</shortName>
        <shortName evidence="7">Acetyl-CoA carboxylase carboxyltransferase subunit beta</shortName>
        <ecNumber evidence="7">2.1.3.15</ecNumber>
    </recommendedName>
</protein>
<dbReference type="Gene3D" id="3.90.226.10">
    <property type="entry name" value="2-enoyl-CoA Hydratase, Chain A, domain 1"/>
    <property type="match status" value="1"/>
</dbReference>
<dbReference type="GO" id="GO:0008270">
    <property type="term" value="F:zinc ion binding"/>
    <property type="evidence" value="ECO:0007669"/>
    <property type="project" value="UniProtKB-UniRule"/>
</dbReference>
<evidence type="ECO:0000256" key="6">
    <source>
        <dbReference type="ARBA" id="ARBA00022840"/>
    </source>
</evidence>
<dbReference type="Pfam" id="PF01039">
    <property type="entry name" value="Carboxyl_trans"/>
    <property type="match status" value="1"/>
</dbReference>
<dbReference type="GO" id="GO:0016743">
    <property type="term" value="F:carboxyl- or carbamoyltransferase activity"/>
    <property type="evidence" value="ECO:0007669"/>
    <property type="project" value="UniProtKB-UniRule"/>
</dbReference>
<geneLocation type="plastid" evidence="12"/>
<dbReference type="GO" id="GO:0003989">
    <property type="term" value="F:acetyl-CoA carboxylase activity"/>
    <property type="evidence" value="ECO:0007669"/>
    <property type="project" value="InterPro"/>
</dbReference>
<dbReference type="AlphaFoldDB" id="A0A060D4Q6"/>
<dbReference type="EC" id="2.1.3.15" evidence="7"/>
<dbReference type="RefSeq" id="YP_009041096.1">
    <property type="nucleotide sequence ID" value="NC_024292.1"/>
</dbReference>
<comment type="pathway">
    <text evidence="7">Lipid metabolism; malonyl-CoA biosynthesis; malonyl-CoA from acetyl-CoA: step 1/1.</text>
</comment>
<gene>
    <name evidence="7 12" type="primary">accD</name>
</gene>
<dbReference type="InterPro" id="IPR034733">
    <property type="entry name" value="AcCoA_carboxyl_beta"/>
</dbReference>
<keyword evidence="6 7" id="KW-0067">ATP-binding</keyword>
<evidence type="ECO:0000256" key="5">
    <source>
        <dbReference type="ARBA" id="ARBA00022833"/>
    </source>
</evidence>
<dbReference type="GO" id="GO:0006633">
    <property type="term" value="P:fatty acid biosynthetic process"/>
    <property type="evidence" value="ECO:0007669"/>
    <property type="project" value="UniProtKB-KW"/>
</dbReference>
<evidence type="ECO:0000256" key="8">
    <source>
        <dbReference type="SAM" id="MobiDB-lite"/>
    </source>
</evidence>
<keyword evidence="7" id="KW-0443">Lipid metabolism</keyword>
<dbReference type="PANTHER" id="PTHR42995:SF5">
    <property type="entry name" value="ACETYL-COENZYME A CARBOXYLASE CARBOXYL TRANSFERASE SUBUNIT BETA, CHLOROPLASTIC"/>
    <property type="match status" value="1"/>
</dbReference>
<keyword evidence="9" id="KW-0732">Signal</keyword>
<comment type="catalytic activity">
    <reaction evidence="7">
        <text>N(6)-carboxybiotinyl-L-lysyl-[protein] + acetyl-CoA = N(6)-biotinyl-L-lysyl-[protein] + malonyl-CoA</text>
        <dbReference type="Rhea" id="RHEA:54728"/>
        <dbReference type="Rhea" id="RHEA-COMP:10505"/>
        <dbReference type="Rhea" id="RHEA-COMP:10506"/>
        <dbReference type="ChEBI" id="CHEBI:57288"/>
        <dbReference type="ChEBI" id="CHEBI:57384"/>
        <dbReference type="ChEBI" id="CHEBI:83144"/>
        <dbReference type="ChEBI" id="CHEBI:83145"/>
        <dbReference type="EC" id="2.1.3.15"/>
    </reaction>
</comment>
<organism evidence="12">
    <name type="scientific">Rhazya stricta</name>
    <dbReference type="NCBI Taxonomy" id="396313"/>
    <lineage>
        <taxon>Eukaryota</taxon>
        <taxon>Viridiplantae</taxon>
        <taxon>Streptophyta</taxon>
        <taxon>Embryophyta</taxon>
        <taxon>Tracheophyta</taxon>
        <taxon>Spermatophyta</taxon>
        <taxon>Magnoliopsida</taxon>
        <taxon>eudicotyledons</taxon>
        <taxon>Gunneridae</taxon>
        <taxon>Pentapetalae</taxon>
        <taxon>asterids</taxon>
        <taxon>lamiids</taxon>
        <taxon>Gentianales</taxon>
        <taxon>Apocynaceae</taxon>
        <taxon>Rauvolfioideae</taxon>
        <taxon>Amsonieae</taxon>
        <taxon>Rhazya</taxon>
    </lineage>
</organism>
<dbReference type="PANTHER" id="PTHR42995">
    <property type="entry name" value="ACETYL-COENZYME A CARBOXYLASE CARBOXYL TRANSFERASE SUBUNIT BETA, CHLOROPLASTIC"/>
    <property type="match status" value="1"/>
</dbReference>
<feature type="signal peptide" evidence="9">
    <location>
        <begin position="1"/>
        <end position="15"/>
    </location>
</feature>
<keyword evidence="2 7" id="KW-0808">Transferase</keyword>
<dbReference type="GO" id="GO:0009317">
    <property type="term" value="C:acetyl-CoA carboxylase complex"/>
    <property type="evidence" value="ECO:0007669"/>
    <property type="project" value="InterPro"/>
</dbReference>
<comment type="similarity">
    <text evidence="7">Belongs to the AccD/PCCB family.</text>
</comment>
<feature type="domain" description="CoA carboxyltransferase N-terminal" evidence="10">
    <location>
        <begin position="248"/>
        <end position="518"/>
    </location>
</feature>
<comment type="subunit">
    <text evidence="1">Acetyl-CoA carboxylase is a heterohexamer composed of biotin carboxyl carrier protein, biotin carboxylase and 2 subunits each of ACCase subunit alpha and ACCase plastid-coded subunit beta (accD).</text>
</comment>
<proteinExistence type="inferred from homology"/>
<dbReference type="HAMAP" id="MF_01395">
    <property type="entry name" value="AcetylCoA_CT_beta"/>
    <property type="match status" value="1"/>
</dbReference>
<evidence type="ECO:0000256" key="4">
    <source>
        <dbReference type="ARBA" id="ARBA00022771"/>
    </source>
</evidence>
<dbReference type="GeneID" id="19592537"/>
<feature type="binding site" evidence="7">
    <location>
        <position position="255"/>
    </location>
    <ligand>
        <name>Zn(2+)</name>
        <dbReference type="ChEBI" id="CHEBI:29105"/>
    </ligand>
</feature>
<keyword evidence="7" id="KW-0444">Lipid biosynthesis</keyword>
<evidence type="ECO:0000256" key="9">
    <source>
        <dbReference type="SAM" id="SignalP"/>
    </source>
</evidence>
<dbReference type="UniPathway" id="UPA00655">
    <property type="reaction ID" value="UER00711"/>
</dbReference>
<dbReference type="PROSITE" id="PS50980">
    <property type="entry name" value="COA_CT_NTER"/>
    <property type="match status" value="1"/>
</dbReference>
<dbReference type="InterPro" id="IPR029045">
    <property type="entry name" value="ClpP/crotonase-like_dom_sf"/>
</dbReference>
<evidence type="ECO:0000313" key="12">
    <source>
        <dbReference type="EMBL" id="AIB08742.1"/>
    </source>
</evidence>
<reference evidence="12" key="1">
    <citation type="journal article" date="2014" name="BMC Genomics">
        <title>Complete sequences of organelle genomes from the medicinal plant Rhazya stricta (Apocynaceae) and contrasting patterns of mitochondrial genome evolution across asterids.</title>
        <authorList>
            <person name="Park S."/>
            <person name="Ruhlman T.A."/>
            <person name="Sabir J.S."/>
            <person name="Mutwakil M.H."/>
            <person name="Baeshen M.N."/>
            <person name="Sabir M.J."/>
            <person name="Baeshen N.A."/>
            <person name="Jansen R.K."/>
        </authorList>
    </citation>
    <scope>NUCLEOTIDE SEQUENCE</scope>
</reference>
<evidence type="ECO:0000256" key="1">
    <source>
        <dbReference type="ARBA" id="ARBA00011842"/>
    </source>
</evidence>
<feature type="region of interest" description="Disordered" evidence="8">
    <location>
        <begin position="48"/>
        <end position="72"/>
    </location>
</feature>
<dbReference type="NCBIfam" id="TIGR00515">
    <property type="entry name" value="accD"/>
    <property type="match status" value="1"/>
</dbReference>
<reference evidence="11" key="2">
    <citation type="submission" date="2014-01" db="EMBL/GenBank/DDBJ databases">
        <title>Plastid genome of Rhazya stricta.</title>
        <authorList>
            <person name="Yates S.A."/>
        </authorList>
    </citation>
    <scope>NUCLEOTIDE SEQUENCE</scope>
</reference>
<dbReference type="InterPro" id="IPR000438">
    <property type="entry name" value="Acetyl_CoA_COase_Trfase_b_su"/>
</dbReference>
<keyword evidence="7" id="KW-0276">Fatty acid metabolism</keyword>
<dbReference type="InterPro" id="IPR011762">
    <property type="entry name" value="COA_CT_N"/>
</dbReference>
<keyword evidence="11" id="KW-0150">Chloroplast</keyword>
<evidence type="ECO:0000259" key="10">
    <source>
        <dbReference type="PROSITE" id="PS50980"/>
    </source>
</evidence>
<keyword evidence="7" id="KW-0479">Metal-binding</keyword>
<dbReference type="PRINTS" id="PR01070">
    <property type="entry name" value="ACCCTRFRASEB"/>
</dbReference>
<evidence type="ECO:0000256" key="3">
    <source>
        <dbReference type="ARBA" id="ARBA00022741"/>
    </source>
</evidence>
<dbReference type="EMBL" id="KJ485849">
    <property type="protein sequence ID" value="AIB08742.1"/>
    <property type="molecule type" value="Genomic_DNA"/>
</dbReference>
<evidence type="ECO:0000256" key="2">
    <source>
        <dbReference type="ARBA" id="ARBA00022679"/>
    </source>
</evidence>
<feature type="zinc finger region" description="C4-type" evidence="7">
    <location>
        <begin position="252"/>
        <end position="274"/>
    </location>
</feature>
<dbReference type="SUPFAM" id="SSF52096">
    <property type="entry name" value="ClpP/crotonase"/>
    <property type="match status" value="1"/>
</dbReference>
<keyword evidence="7" id="KW-0275">Fatty acid biosynthesis</keyword>
<dbReference type="GO" id="GO:0005524">
    <property type="term" value="F:ATP binding"/>
    <property type="evidence" value="ECO:0007669"/>
    <property type="project" value="UniProtKB-KW"/>
</dbReference>
<accession>A0A060D4Q6</accession>
<sequence>MTIHLLLLYFHANRGQENSMERWWFNSMLFKKGLERRCGLNESMDSLGPVENTSEIEDSNRKDTTTNIQSWGGRDDSSYSNVDRLFHVKDIRNFIPDDTFLVKDSNGDSYSIYFDIENQIFEIDNNHSFLNELERSFYSYQNSSYPHNGSTSEDTYYNRYMYDTQYSWNNYINSCIDNYLQSQICIDTSMVSDNYSDSYISRSICGESPNNGEREGSGIRTRAQGSDLTIIEIESSNDIDGTQKYRHLWVQCENCYGLNYKKFLKSKMNICEQCGYHLKMSSSDRIELSIDPGTWHPMDEDMVSLDPIEFHSEEEPYKDRVDSYQRKTGLTEAVQTGIGQLNGIPVAVGVMDFQFMGGSMGSVVGEKITRLIEYATNNLLPLIIVCASGGARMQEGSLSLMQMAKISSALYDYQSNKKLFYVAILTSPTTGGVTASFGMLGDIIIAEPNAYIAFAGKRVIEQTLNKTVPEGSQAAEYLFQKGLFDLIVPRNLLKSVLNELFKLHAFFPLNKNLIKKTK</sequence>
<keyword evidence="4 7" id="KW-0863">Zinc-finger</keyword>
<feature type="binding site" evidence="7">
    <location>
        <position position="274"/>
    </location>
    <ligand>
        <name>Zn(2+)</name>
        <dbReference type="ChEBI" id="CHEBI:29105"/>
    </ligand>
</feature>
<comment type="cofactor">
    <cofactor evidence="7">
        <name>Zn(2+)</name>
        <dbReference type="ChEBI" id="CHEBI:29105"/>
    </cofactor>
    <text evidence="7">Binds 1 zinc ion per subunit.</text>
</comment>
<feature type="binding site" evidence="7">
    <location>
        <position position="271"/>
    </location>
    <ligand>
        <name>Zn(2+)</name>
        <dbReference type="ChEBI" id="CHEBI:29105"/>
    </ligand>
</feature>
<comment type="subunit">
    <text evidence="7">Acetyl-CoA carboxylase is a heterohexamer composed of biotin carboxyl carrier protein (AccB), biotin carboxylase (AccC) and two subunits each of ACCase subunit alpha (AccA) and ACCase subunit beta (AccD).</text>
</comment>
<keyword evidence="12" id="KW-0934">Plastid</keyword>
<dbReference type="GO" id="GO:2001295">
    <property type="term" value="P:malonyl-CoA biosynthetic process"/>
    <property type="evidence" value="ECO:0007669"/>
    <property type="project" value="UniProtKB-UniRule"/>
</dbReference>
<keyword evidence="3 7" id="KW-0547">Nucleotide-binding</keyword>
<feature type="binding site" evidence="7">
    <location>
        <position position="252"/>
    </location>
    <ligand>
        <name>Zn(2+)</name>
        <dbReference type="ChEBI" id="CHEBI:29105"/>
    </ligand>
</feature>
<evidence type="ECO:0000256" key="7">
    <source>
        <dbReference type="HAMAP-Rule" id="MF_01395"/>
    </source>
</evidence>
<feature type="chain" id="PRO_5011839967" description="Acetyl-coenzyme A carboxylase carboxyl transferase subunit beta" evidence="9">
    <location>
        <begin position="16"/>
        <end position="518"/>
    </location>
</feature>
<keyword evidence="5 7" id="KW-0862">Zinc</keyword>
<name>A0A060D4Q6_9GENT</name>
<dbReference type="EMBL" id="KJ123753">
    <property type="protein sequence ID" value="AHW52193.1"/>
    <property type="molecule type" value="Genomic_DNA"/>
</dbReference>
<comment type="function">
    <text evidence="7">Component of the acetyl coenzyme A carboxylase (ACC) complex. Biotin carboxylase (BC) catalyzes the carboxylation of biotin on its carrier protein (BCCP) and then the CO(2) group is transferred by the transcarboxylase to acetyl-CoA to form malonyl-CoA.</text>
</comment>